<evidence type="ECO:0000313" key="2">
    <source>
        <dbReference type="EMBL" id="KAI8038149.1"/>
    </source>
</evidence>
<feature type="region of interest" description="Disordered" evidence="1">
    <location>
        <begin position="24"/>
        <end position="51"/>
    </location>
</feature>
<protein>
    <submittedName>
        <fullName evidence="2">Uncharacterized protein</fullName>
    </submittedName>
</protein>
<dbReference type="Proteomes" id="UP001059596">
    <property type="component" value="Unassembled WGS sequence"/>
</dbReference>
<keyword evidence="3" id="KW-1185">Reference proteome</keyword>
<dbReference type="AlphaFoldDB" id="A0A9Q0BNN7"/>
<gene>
    <name evidence="2" type="ORF">M5D96_009190</name>
</gene>
<reference evidence="2" key="1">
    <citation type="journal article" date="2023" name="Genome Biol. Evol.">
        <title>Long-read-based Genome Assembly of Drosophila gunungcola Reveals Fewer Chemosensory Genes in Flower-breeding Species.</title>
        <authorList>
            <person name="Negi A."/>
            <person name="Liao B.Y."/>
            <person name="Yeh S.D."/>
        </authorList>
    </citation>
    <scope>NUCLEOTIDE SEQUENCE</scope>
    <source>
        <strain evidence="2">Sukarami</strain>
    </source>
</reference>
<evidence type="ECO:0000313" key="3">
    <source>
        <dbReference type="Proteomes" id="UP001059596"/>
    </source>
</evidence>
<dbReference type="EMBL" id="JAMKOV010000009">
    <property type="protein sequence ID" value="KAI8038149.1"/>
    <property type="molecule type" value="Genomic_DNA"/>
</dbReference>
<evidence type="ECO:0000256" key="1">
    <source>
        <dbReference type="SAM" id="MobiDB-lite"/>
    </source>
</evidence>
<feature type="compositionally biased region" description="Polar residues" evidence="1">
    <location>
        <begin position="25"/>
        <end position="51"/>
    </location>
</feature>
<sequence>MDNVPCLRKIWTLCKIQQTKEAHGHQQQASGKLSDQQQSQVISGRGSQASQGSYNKLVEIRISGFGLNRV</sequence>
<proteinExistence type="predicted"/>
<name>A0A9Q0BNN7_9MUSC</name>
<accession>A0A9Q0BNN7</accession>
<comment type="caution">
    <text evidence="2">The sequence shown here is derived from an EMBL/GenBank/DDBJ whole genome shotgun (WGS) entry which is preliminary data.</text>
</comment>
<organism evidence="2 3">
    <name type="scientific">Drosophila gunungcola</name>
    <name type="common">fruit fly</name>
    <dbReference type="NCBI Taxonomy" id="103775"/>
    <lineage>
        <taxon>Eukaryota</taxon>
        <taxon>Metazoa</taxon>
        <taxon>Ecdysozoa</taxon>
        <taxon>Arthropoda</taxon>
        <taxon>Hexapoda</taxon>
        <taxon>Insecta</taxon>
        <taxon>Pterygota</taxon>
        <taxon>Neoptera</taxon>
        <taxon>Endopterygota</taxon>
        <taxon>Diptera</taxon>
        <taxon>Brachycera</taxon>
        <taxon>Muscomorpha</taxon>
        <taxon>Ephydroidea</taxon>
        <taxon>Drosophilidae</taxon>
        <taxon>Drosophila</taxon>
        <taxon>Sophophora</taxon>
    </lineage>
</organism>